<feature type="region of interest" description="Disordered" evidence="7">
    <location>
        <begin position="723"/>
        <end position="764"/>
    </location>
</feature>
<name>A0A226CXM7_FOLCA</name>
<dbReference type="InterPro" id="IPR007603">
    <property type="entry name" value="Choline_transptr-like"/>
</dbReference>
<keyword evidence="3 6" id="KW-0812">Transmembrane</keyword>
<keyword evidence="5 6" id="KW-0472">Membrane</keyword>
<feature type="transmembrane region" description="Helical" evidence="6">
    <location>
        <begin position="311"/>
        <end position="334"/>
    </location>
</feature>
<dbReference type="Proteomes" id="UP000198287">
    <property type="component" value="Unassembled WGS sequence"/>
</dbReference>
<sequence length="764" mass="86373">MPQSERSGGILGCCGYLGDNLVGDDDNNAIPKPRGCTDIVWLIVYVIFCCILVLIACFALVYGNPKRLINGMDSFGNVCGSTNQDFDNMSFSGMDMTDKPYTFYFDLSDMDRSTRICVSECPHVIINEMAELQEYAMNVSINYCRYDFNISEWTPTKSAGRASTGSILEFDNIFCPSFPVYASHPILKRCVPIVDNSPGMKMFNLGRLDDIFPRIYHYLNSLNLFQQILGDLASTWVTVLGLTLISFVISLCLVVVLHWMTTLVAYIVLILSSVFSIVLTGYLWWTFIDIRRILETTPDDFRLEEMERNKCYFFTYSIVSTIFTIILLLVNLVVRKRVTIVVKLFREAGSAMMSMPCLWVQPFITYVALSSFFCAWLYIVLCIATSDYPETRHIPSLPAAGVNNLAATISAIQQHANHTNSGIEDSSASDLGEIGGMGTSNKTRLSWDDVAGWTLIEYSDETWVKYMWFIYIFGLIWCSEFILACQQMVIASSVATWYFSRSRNSLNCIVLKSISRMIQFHIGSIALGSLIITFIKLPRLILQFTQKIFRKWDDYQIVKWLSRCCICCLKCFECAMKYVHHNAYTVISIQGVNFCPASRLAFSALVQNALQISVINSIGDFVLFLAKCITASLTGLIALAIFRRDETLYYYAIPVLLTIVFSYFVAHCVLSVFEMAVDTLFLCFCEDHNMNDGTDGKPFYAPTSFLQYMTIDAVDAIAPGRRSHLESPSHLKKSQMTDFKEAASPEEIIPMNPYHETTTPNNDD</sequence>
<dbReference type="PANTHER" id="PTHR12385:SF12">
    <property type="entry name" value="CHOLINE TRANSPORTER-LIKE PROTEIN"/>
    <property type="match status" value="1"/>
</dbReference>
<feature type="transmembrane region" description="Helical" evidence="6">
    <location>
        <begin position="648"/>
        <end position="673"/>
    </location>
</feature>
<dbReference type="GO" id="GO:0022857">
    <property type="term" value="F:transmembrane transporter activity"/>
    <property type="evidence" value="ECO:0007669"/>
    <property type="project" value="UniProtKB-UniRule"/>
</dbReference>
<dbReference type="OMA" id="GKSFCKA"/>
<feature type="transmembrane region" description="Helical" evidence="6">
    <location>
        <begin position="468"/>
        <end position="498"/>
    </location>
</feature>
<evidence type="ECO:0000256" key="4">
    <source>
        <dbReference type="ARBA" id="ARBA00022989"/>
    </source>
</evidence>
<evidence type="ECO:0000256" key="3">
    <source>
        <dbReference type="ARBA" id="ARBA00022692"/>
    </source>
</evidence>
<evidence type="ECO:0000313" key="9">
    <source>
        <dbReference type="Proteomes" id="UP000198287"/>
    </source>
</evidence>
<comment type="subcellular location">
    <subcellularLocation>
        <location evidence="6">Cell membrane</location>
        <topology evidence="6">Multi-pass membrane protein</topology>
    </subcellularLocation>
    <subcellularLocation>
        <location evidence="1">Membrane</location>
        <topology evidence="1">Multi-pass membrane protein</topology>
    </subcellularLocation>
</comment>
<protein>
    <recommendedName>
        <fullName evidence="6">Choline transporter-like protein</fullName>
    </recommendedName>
</protein>
<proteinExistence type="inferred from homology"/>
<dbReference type="PANTHER" id="PTHR12385">
    <property type="entry name" value="CHOLINE TRANSPORTER-LIKE (SLC FAMILY 44)"/>
    <property type="match status" value="1"/>
</dbReference>
<gene>
    <name evidence="8" type="ORF">Fcan01_28432</name>
</gene>
<feature type="transmembrane region" description="Helical" evidence="6">
    <location>
        <begin position="518"/>
        <end position="542"/>
    </location>
</feature>
<accession>A0A226CXM7</accession>
<feature type="transmembrane region" description="Helical" evidence="6">
    <location>
        <begin position="621"/>
        <end position="642"/>
    </location>
</feature>
<evidence type="ECO:0000256" key="7">
    <source>
        <dbReference type="SAM" id="MobiDB-lite"/>
    </source>
</evidence>
<evidence type="ECO:0000313" key="8">
    <source>
        <dbReference type="EMBL" id="OXA36796.1"/>
    </source>
</evidence>
<comment type="caution">
    <text evidence="8">The sequence shown here is derived from an EMBL/GenBank/DDBJ whole genome shotgun (WGS) entry which is preliminary data.</text>
</comment>
<evidence type="ECO:0000256" key="5">
    <source>
        <dbReference type="ARBA" id="ARBA00023136"/>
    </source>
</evidence>
<comment type="similarity">
    <text evidence="2 6">Belongs to the CTL (choline transporter-like) family.</text>
</comment>
<evidence type="ECO:0000256" key="2">
    <source>
        <dbReference type="ARBA" id="ARBA00007168"/>
    </source>
</evidence>
<evidence type="ECO:0000256" key="6">
    <source>
        <dbReference type="RuleBase" id="RU368066"/>
    </source>
</evidence>
<dbReference type="EMBL" id="LNIX01000072">
    <property type="protein sequence ID" value="OXA36796.1"/>
    <property type="molecule type" value="Genomic_DNA"/>
</dbReference>
<feature type="transmembrane region" description="Helical" evidence="6">
    <location>
        <begin position="39"/>
        <end position="62"/>
    </location>
</feature>
<keyword evidence="4 6" id="KW-1133">Transmembrane helix</keyword>
<evidence type="ECO:0000256" key="1">
    <source>
        <dbReference type="ARBA" id="ARBA00004141"/>
    </source>
</evidence>
<feature type="compositionally biased region" description="Polar residues" evidence="7">
    <location>
        <begin position="755"/>
        <end position="764"/>
    </location>
</feature>
<dbReference type="AlphaFoldDB" id="A0A226CXM7"/>
<dbReference type="OrthoDB" id="420519at2759"/>
<feature type="transmembrane region" description="Helical" evidence="6">
    <location>
        <begin position="236"/>
        <end position="257"/>
    </location>
</feature>
<reference evidence="8 9" key="1">
    <citation type="submission" date="2015-12" db="EMBL/GenBank/DDBJ databases">
        <title>The genome of Folsomia candida.</title>
        <authorList>
            <person name="Faddeeva A."/>
            <person name="Derks M.F."/>
            <person name="Anvar Y."/>
            <person name="Smit S."/>
            <person name="Van Straalen N."/>
            <person name="Roelofs D."/>
        </authorList>
    </citation>
    <scope>NUCLEOTIDE SEQUENCE [LARGE SCALE GENOMIC DNA]</scope>
    <source>
        <strain evidence="8 9">VU population</strain>
        <tissue evidence="8">Whole body</tissue>
    </source>
</reference>
<comment type="function">
    <text evidence="6">Choline transporter.</text>
</comment>
<dbReference type="Pfam" id="PF04515">
    <property type="entry name" value="Choline_transpo"/>
    <property type="match status" value="1"/>
</dbReference>
<organism evidence="8 9">
    <name type="scientific">Folsomia candida</name>
    <name type="common">Springtail</name>
    <dbReference type="NCBI Taxonomy" id="158441"/>
    <lineage>
        <taxon>Eukaryota</taxon>
        <taxon>Metazoa</taxon>
        <taxon>Ecdysozoa</taxon>
        <taxon>Arthropoda</taxon>
        <taxon>Hexapoda</taxon>
        <taxon>Collembola</taxon>
        <taxon>Entomobryomorpha</taxon>
        <taxon>Isotomoidea</taxon>
        <taxon>Isotomidae</taxon>
        <taxon>Proisotominae</taxon>
        <taxon>Folsomia</taxon>
    </lineage>
</organism>
<keyword evidence="9" id="KW-1185">Reference proteome</keyword>
<feature type="transmembrane region" description="Helical" evidence="6">
    <location>
        <begin position="263"/>
        <end position="285"/>
    </location>
</feature>
<feature type="transmembrane region" description="Helical" evidence="6">
    <location>
        <begin position="363"/>
        <end position="384"/>
    </location>
</feature>
<dbReference type="GO" id="GO:0005886">
    <property type="term" value="C:plasma membrane"/>
    <property type="evidence" value="ECO:0007669"/>
    <property type="project" value="UniProtKB-SubCell"/>
</dbReference>